<dbReference type="GO" id="GO:0030973">
    <property type="term" value="F:molybdate ion binding"/>
    <property type="evidence" value="ECO:0007669"/>
    <property type="project" value="TreeGrafter"/>
</dbReference>
<dbReference type="OrthoDB" id="9785015at2"/>
<feature type="binding site" evidence="4">
    <location>
        <position position="186"/>
    </location>
    <ligand>
        <name>molybdate</name>
        <dbReference type="ChEBI" id="CHEBI:36264"/>
    </ligand>
</feature>
<keyword evidence="7" id="KW-1185">Reference proteome</keyword>
<dbReference type="PIRSF" id="PIRSF004846">
    <property type="entry name" value="ModA"/>
    <property type="match status" value="1"/>
</dbReference>
<evidence type="ECO:0000256" key="5">
    <source>
        <dbReference type="SAM" id="SignalP"/>
    </source>
</evidence>
<dbReference type="Pfam" id="PF13531">
    <property type="entry name" value="SBP_bac_11"/>
    <property type="match status" value="1"/>
</dbReference>
<evidence type="ECO:0000256" key="4">
    <source>
        <dbReference type="PIRSR" id="PIRSR004846-1"/>
    </source>
</evidence>
<dbReference type="PANTHER" id="PTHR30632:SF0">
    <property type="entry name" value="SULFATE-BINDING PROTEIN"/>
    <property type="match status" value="1"/>
</dbReference>
<name>A0A346XTQ8_9ACTN</name>
<feature type="binding site" evidence="4">
    <location>
        <position position="39"/>
    </location>
    <ligand>
        <name>molybdate</name>
        <dbReference type="ChEBI" id="CHEBI:36264"/>
    </ligand>
</feature>
<evidence type="ECO:0000256" key="2">
    <source>
        <dbReference type="ARBA" id="ARBA00022723"/>
    </source>
</evidence>
<reference evidence="6 7" key="1">
    <citation type="submission" date="2018-09" db="EMBL/GenBank/DDBJ databases">
        <title>Complete genome sequence of Euzebya sp. DY32-46 isolated from seawater of Pacific Ocean.</title>
        <authorList>
            <person name="Xu L."/>
            <person name="Wu Y.-H."/>
            <person name="Xu X.-W."/>
        </authorList>
    </citation>
    <scope>NUCLEOTIDE SEQUENCE [LARGE SCALE GENOMIC DNA]</scope>
    <source>
        <strain evidence="6 7">DY32-46</strain>
    </source>
</reference>
<dbReference type="KEGG" id="euz:DVS28_a0904"/>
<dbReference type="PANTHER" id="PTHR30632">
    <property type="entry name" value="MOLYBDATE-BINDING PERIPLASMIC PROTEIN"/>
    <property type="match status" value="1"/>
</dbReference>
<dbReference type="GO" id="GO:0015689">
    <property type="term" value="P:molybdate ion transport"/>
    <property type="evidence" value="ECO:0007669"/>
    <property type="project" value="InterPro"/>
</dbReference>
<protein>
    <submittedName>
        <fullName evidence="6">Molybdenum ABC transporter, periplasmic molybdenum-binding protein ModA</fullName>
    </submittedName>
</protein>
<evidence type="ECO:0000256" key="3">
    <source>
        <dbReference type="ARBA" id="ARBA00022729"/>
    </source>
</evidence>
<accession>A0A346XTQ8</accession>
<dbReference type="PROSITE" id="PS51257">
    <property type="entry name" value="PROKAR_LIPOPROTEIN"/>
    <property type="match status" value="1"/>
</dbReference>
<feature type="binding site" evidence="4">
    <location>
        <position position="67"/>
    </location>
    <ligand>
        <name>molybdate</name>
        <dbReference type="ChEBI" id="CHEBI:36264"/>
    </ligand>
</feature>
<sequence length="244" mass="24743">MTPRGVGALLAGCLLVLGTTAAACSVAGPQQVVVSAAASLTEAFDELERTYEDDNPDVDIVLNLGGSQILAGQIVDGAPADLFASANPQSVRLVADAGLGQGDPIVLATNRLVIVVPAGNPQGVASLGDLVELDVVLGAEEVPVGAYAQEALDAAGVTLQPVSLEPDTRAVVSRVVQGDADAAIAYATDVVALDAVEGIELPADVQPEITYQVLLLTDGAGGFLEFLASTEAQQILRRFGFSGP</sequence>
<keyword evidence="4" id="KW-0500">Molybdenum</keyword>
<gene>
    <name evidence="6" type="ORF">DVS28_a0904</name>
</gene>
<comment type="similarity">
    <text evidence="1">Belongs to the bacterial solute-binding protein ModA family.</text>
</comment>
<dbReference type="NCBIfam" id="TIGR01256">
    <property type="entry name" value="modA"/>
    <property type="match status" value="1"/>
</dbReference>
<evidence type="ECO:0000256" key="1">
    <source>
        <dbReference type="ARBA" id="ARBA00009175"/>
    </source>
</evidence>
<organism evidence="6 7">
    <name type="scientific">Euzebya pacifica</name>
    <dbReference type="NCBI Taxonomy" id="1608957"/>
    <lineage>
        <taxon>Bacteria</taxon>
        <taxon>Bacillati</taxon>
        <taxon>Actinomycetota</taxon>
        <taxon>Nitriliruptoria</taxon>
        <taxon>Euzebyales</taxon>
    </lineage>
</organism>
<dbReference type="Gene3D" id="3.40.190.10">
    <property type="entry name" value="Periplasmic binding protein-like II"/>
    <property type="match status" value="2"/>
</dbReference>
<evidence type="ECO:0000313" key="7">
    <source>
        <dbReference type="Proteomes" id="UP000264006"/>
    </source>
</evidence>
<proteinExistence type="inferred from homology"/>
<dbReference type="EMBL" id="CP031165">
    <property type="protein sequence ID" value="AXV05605.1"/>
    <property type="molecule type" value="Genomic_DNA"/>
</dbReference>
<dbReference type="AlphaFoldDB" id="A0A346XTQ8"/>
<keyword evidence="2 4" id="KW-0479">Metal-binding</keyword>
<dbReference type="GO" id="GO:0046872">
    <property type="term" value="F:metal ion binding"/>
    <property type="evidence" value="ECO:0007669"/>
    <property type="project" value="UniProtKB-KW"/>
</dbReference>
<dbReference type="SUPFAM" id="SSF53850">
    <property type="entry name" value="Periplasmic binding protein-like II"/>
    <property type="match status" value="1"/>
</dbReference>
<feature type="chain" id="PRO_5016791366" evidence="5">
    <location>
        <begin position="24"/>
        <end position="244"/>
    </location>
</feature>
<dbReference type="Proteomes" id="UP000264006">
    <property type="component" value="Chromosome"/>
</dbReference>
<feature type="signal peptide" evidence="5">
    <location>
        <begin position="1"/>
        <end position="23"/>
    </location>
</feature>
<keyword evidence="3 5" id="KW-0732">Signal</keyword>
<dbReference type="InterPro" id="IPR005950">
    <property type="entry name" value="ModA"/>
</dbReference>
<evidence type="ECO:0000313" key="6">
    <source>
        <dbReference type="EMBL" id="AXV05605.1"/>
    </source>
</evidence>
<dbReference type="InterPro" id="IPR050682">
    <property type="entry name" value="ModA/WtpA"/>
</dbReference>
<dbReference type="RefSeq" id="WP_114590391.1">
    <property type="nucleotide sequence ID" value="NZ_CP031165.1"/>
</dbReference>